<reference evidence="7" key="1">
    <citation type="submission" date="2016-08" db="EMBL/GenBank/DDBJ databases">
        <authorList>
            <person name="Seilhamer J.J."/>
        </authorList>
    </citation>
    <scope>NUCLEOTIDE SEQUENCE</scope>
    <source>
        <strain evidence="7">86-1</strain>
    </source>
</reference>
<dbReference type="Pfam" id="PF13438">
    <property type="entry name" value="DUF4113"/>
    <property type="match status" value="1"/>
</dbReference>
<dbReference type="GO" id="GO:0006281">
    <property type="term" value="P:DNA repair"/>
    <property type="evidence" value="ECO:0007669"/>
    <property type="project" value="UniProtKB-KW"/>
</dbReference>
<dbReference type="Pfam" id="PF00817">
    <property type="entry name" value="IMS"/>
    <property type="match status" value="1"/>
</dbReference>
<evidence type="ECO:0000259" key="6">
    <source>
        <dbReference type="PROSITE" id="PS50173"/>
    </source>
</evidence>
<proteinExistence type="inferred from homology"/>
<dbReference type="RefSeq" id="WP_179981406.1">
    <property type="nucleotide sequence ID" value="NZ_LT608333.1"/>
</dbReference>
<dbReference type="Pfam" id="PF11799">
    <property type="entry name" value="IMS_C"/>
    <property type="match status" value="1"/>
</dbReference>
<sequence>MWSTNCNQPLWALVDCNNFYASCEKLFRPDLAARPVVVLSNNDGCIVARSAEAKALGIPMGEPEFKARPLLLRHKVEVFSSNYALYGDISARVMATLEQLCPHVEQYSIDEAFVRLEGPMAANAGDIAEHLRQTVRQWTGMTVSVGVAPTRTLAKVANHLAKKSSGVYVWNSALPDAAAVLRAFPVREVWGIGWRQSKKLLEIGVTSAWGLREANDVWLRKFLTISGWKTAMELREIPCINEEDGPVPRRTLVSSRSFGEKVYDLASLEQAVGTFTVRAAERLRRQELVAGGIAVHIRTSRHGSRPAFDATAQQPFFPPTADTFVMLQAARKTLDAIYKKGPAYAKAGIMLYDLCPVDCQQGNLLAEATSDKDAHSDALMSALDAINGKFGKGSVRFGAEGPKEAKWHLRCKNCSPSVTTNWKELATAFCR</sequence>
<dbReference type="Gene3D" id="3.40.1170.60">
    <property type="match status" value="1"/>
</dbReference>
<dbReference type="AlphaFoldDB" id="A0A212LBL4"/>
<name>A0A212LBL4_9BACT</name>
<dbReference type="SUPFAM" id="SSF56672">
    <property type="entry name" value="DNA/RNA polymerases"/>
    <property type="match status" value="1"/>
</dbReference>
<keyword evidence="3" id="KW-0741">SOS mutagenesis</keyword>
<dbReference type="GO" id="GO:0042276">
    <property type="term" value="P:error-prone translesion synthesis"/>
    <property type="evidence" value="ECO:0007669"/>
    <property type="project" value="TreeGrafter"/>
</dbReference>
<dbReference type="InterPro" id="IPR043502">
    <property type="entry name" value="DNA/RNA_pol_sf"/>
</dbReference>
<evidence type="ECO:0000256" key="5">
    <source>
        <dbReference type="ARBA" id="ARBA00023236"/>
    </source>
</evidence>
<evidence type="ECO:0000256" key="3">
    <source>
        <dbReference type="ARBA" id="ARBA00023199"/>
    </source>
</evidence>
<dbReference type="InterPro" id="IPR017961">
    <property type="entry name" value="DNA_pol_Y-fam_little_finger"/>
</dbReference>
<dbReference type="Gene3D" id="3.30.70.270">
    <property type="match status" value="1"/>
</dbReference>
<gene>
    <name evidence="7" type="primary">umuC</name>
    <name evidence="7" type="ORF">KL86DES1_22257</name>
</gene>
<evidence type="ECO:0000256" key="1">
    <source>
        <dbReference type="ARBA" id="ARBA00010945"/>
    </source>
</evidence>
<evidence type="ECO:0000256" key="2">
    <source>
        <dbReference type="ARBA" id="ARBA00022763"/>
    </source>
</evidence>
<evidence type="ECO:0000313" key="7">
    <source>
        <dbReference type="EMBL" id="SCM74954.1"/>
    </source>
</evidence>
<dbReference type="InterPro" id="IPR025188">
    <property type="entry name" value="DUF4113"/>
</dbReference>
<comment type="similarity">
    <text evidence="1">Belongs to the DNA polymerase type-Y family.</text>
</comment>
<dbReference type="InterPro" id="IPR001126">
    <property type="entry name" value="UmuC"/>
</dbReference>
<accession>A0A212LBL4</accession>
<dbReference type="GO" id="GO:0009432">
    <property type="term" value="P:SOS response"/>
    <property type="evidence" value="ECO:0007669"/>
    <property type="project" value="UniProtKB-KW"/>
</dbReference>
<feature type="domain" description="UmuC" evidence="6">
    <location>
        <begin position="11"/>
        <end position="193"/>
    </location>
</feature>
<dbReference type="PROSITE" id="PS50173">
    <property type="entry name" value="UMUC"/>
    <property type="match status" value="1"/>
</dbReference>
<dbReference type="GO" id="GO:0005829">
    <property type="term" value="C:cytosol"/>
    <property type="evidence" value="ECO:0007669"/>
    <property type="project" value="TreeGrafter"/>
</dbReference>
<dbReference type="GO" id="GO:0003887">
    <property type="term" value="F:DNA-directed DNA polymerase activity"/>
    <property type="evidence" value="ECO:0007669"/>
    <property type="project" value="TreeGrafter"/>
</dbReference>
<dbReference type="PANTHER" id="PTHR11076:SF34">
    <property type="entry name" value="PROTEIN UMUC"/>
    <property type="match status" value="1"/>
</dbReference>
<dbReference type="InterPro" id="IPR050116">
    <property type="entry name" value="DNA_polymerase-Y"/>
</dbReference>
<keyword evidence="2" id="KW-0227">DNA damage</keyword>
<keyword evidence="5" id="KW-0742">SOS response</keyword>
<protein>
    <submittedName>
        <fullName evidence="7">DNA polymerase V, subunit C</fullName>
    </submittedName>
</protein>
<evidence type="ECO:0000256" key="4">
    <source>
        <dbReference type="ARBA" id="ARBA00023204"/>
    </source>
</evidence>
<dbReference type="GO" id="GO:0003684">
    <property type="term" value="F:damaged DNA binding"/>
    <property type="evidence" value="ECO:0007669"/>
    <property type="project" value="InterPro"/>
</dbReference>
<dbReference type="EMBL" id="FMJC01000002">
    <property type="protein sequence ID" value="SCM74954.1"/>
    <property type="molecule type" value="Genomic_DNA"/>
</dbReference>
<dbReference type="InterPro" id="IPR043128">
    <property type="entry name" value="Rev_trsase/Diguanyl_cyclase"/>
</dbReference>
<organism evidence="7">
    <name type="scientific">uncultured Desulfovibrio sp</name>
    <dbReference type="NCBI Taxonomy" id="167968"/>
    <lineage>
        <taxon>Bacteria</taxon>
        <taxon>Pseudomonadati</taxon>
        <taxon>Thermodesulfobacteriota</taxon>
        <taxon>Desulfovibrionia</taxon>
        <taxon>Desulfovibrionales</taxon>
        <taxon>Desulfovibrionaceae</taxon>
        <taxon>Desulfovibrio</taxon>
        <taxon>environmental samples</taxon>
    </lineage>
</organism>
<dbReference type="PANTHER" id="PTHR11076">
    <property type="entry name" value="DNA REPAIR POLYMERASE UMUC / TRANSFERASE FAMILY MEMBER"/>
    <property type="match status" value="1"/>
</dbReference>
<dbReference type="CDD" id="cd01700">
    <property type="entry name" value="PolY_Pol_V_umuC"/>
    <property type="match status" value="1"/>
</dbReference>
<keyword evidence="4" id="KW-0234">DNA repair</keyword>